<dbReference type="Proteomes" id="UP001198182">
    <property type="component" value="Unassembled WGS sequence"/>
</dbReference>
<dbReference type="SUPFAM" id="SSF47413">
    <property type="entry name" value="lambda repressor-like DNA-binding domains"/>
    <property type="match status" value="1"/>
</dbReference>
<dbReference type="CDD" id="cd00093">
    <property type="entry name" value="HTH_XRE"/>
    <property type="match status" value="1"/>
</dbReference>
<sequence>MSQFSEVLSAYVKERDVNTYMLAKYCGYDRANMYKVLNGKRKVPNIGFVRKMAEYMHLSAREEERLLEQYCISVVGYENYYRRKSIQDFIENFSWREDSAVAFSTMKVAPDWNLPEEQTVAIIGTYEVEAAIFKIVAEETADPDGHLHIILQPEAEFLNRILGLCGHSDNQIRVDHIVRLSNRPEDLEEKTLYNLECIRKVLLLYNYGHDYVTWYYYGNCHPEDMLFAAFPYLILSNRYACLLSADMKKGCLTRNHEVLALMKEFFEEHRNRCRRLISCQKNLEEQMLDLKSVMKSKYSGYCFNMPPCFMYTLTRSLIEKYLVTDIPDRDCLIEKVVSYCHTLSTQKLTYILSMEGVLQFLNTGIIPEFSRDLYRPVEWEDRIDMIRKQLHPEKGSTVKVLKQPIGSLENYVSMVVTPEHGTLRFNVPARNLFLNLMLEESGILNSFYDFCENLENDLFYTLDEAEELLNQAIRKQKQ</sequence>
<gene>
    <name evidence="1" type="ORF">LKD81_12875</name>
</gene>
<name>A0AAE3JFZ3_9FIRM</name>
<reference evidence="1" key="1">
    <citation type="submission" date="2021-10" db="EMBL/GenBank/DDBJ databases">
        <title>Anaerobic single-cell dispensing facilitates the cultivation of human gut bacteria.</title>
        <authorList>
            <person name="Afrizal A."/>
        </authorList>
    </citation>
    <scope>NUCLEOTIDE SEQUENCE</scope>
    <source>
        <strain evidence="1">CLA-AA-H215</strain>
    </source>
</reference>
<dbReference type="RefSeq" id="WP_308454364.1">
    <property type="nucleotide sequence ID" value="NZ_JAJEQR010000042.1"/>
</dbReference>
<dbReference type="AlphaFoldDB" id="A0AAE3JFZ3"/>
<protein>
    <recommendedName>
        <fullName evidence="3">XRE family transcriptional regulator</fullName>
    </recommendedName>
</protein>
<evidence type="ECO:0000313" key="2">
    <source>
        <dbReference type="Proteomes" id="UP001198182"/>
    </source>
</evidence>
<comment type="caution">
    <text evidence="1">The sequence shown here is derived from an EMBL/GenBank/DDBJ whole genome shotgun (WGS) entry which is preliminary data.</text>
</comment>
<evidence type="ECO:0008006" key="3">
    <source>
        <dbReference type="Google" id="ProtNLM"/>
    </source>
</evidence>
<dbReference type="GO" id="GO:0003677">
    <property type="term" value="F:DNA binding"/>
    <property type="evidence" value="ECO:0007669"/>
    <property type="project" value="InterPro"/>
</dbReference>
<proteinExistence type="predicted"/>
<accession>A0AAE3JFZ3</accession>
<dbReference type="InterPro" id="IPR001387">
    <property type="entry name" value="Cro/C1-type_HTH"/>
</dbReference>
<organism evidence="1 2">
    <name type="scientific">Hominifimenecus microfluidus</name>
    <dbReference type="NCBI Taxonomy" id="2885348"/>
    <lineage>
        <taxon>Bacteria</taxon>
        <taxon>Bacillati</taxon>
        <taxon>Bacillota</taxon>
        <taxon>Clostridia</taxon>
        <taxon>Lachnospirales</taxon>
        <taxon>Lachnospiraceae</taxon>
        <taxon>Hominifimenecus</taxon>
    </lineage>
</organism>
<keyword evidence="2" id="KW-1185">Reference proteome</keyword>
<dbReference type="InterPro" id="IPR010982">
    <property type="entry name" value="Lambda_DNA-bd_dom_sf"/>
</dbReference>
<evidence type="ECO:0000313" key="1">
    <source>
        <dbReference type="EMBL" id="MCC2231878.1"/>
    </source>
</evidence>
<dbReference type="EMBL" id="JAJEQR010000042">
    <property type="protein sequence ID" value="MCC2231878.1"/>
    <property type="molecule type" value="Genomic_DNA"/>
</dbReference>